<evidence type="ECO:0000256" key="1">
    <source>
        <dbReference type="SAM" id="MobiDB-lite"/>
    </source>
</evidence>
<dbReference type="Proteomes" id="UP000054558">
    <property type="component" value="Unassembled WGS sequence"/>
</dbReference>
<proteinExistence type="predicted"/>
<evidence type="ECO:0000313" key="2">
    <source>
        <dbReference type="EMBL" id="GAQ88234.1"/>
    </source>
</evidence>
<dbReference type="AlphaFoldDB" id="A0A1Y1IB88"/>
<sequence length="71" mass="8141">MHAAKVKGQRDAEDFIEDYPAIAEGPPRGRFISKSEEEVFEDHRRSSVLRCMGARQQVSSKRHIPMVRGRC</sequence>
<dbReference type="EMBL" id="DF237361">
    <property type="protein sequence ID" value="GAQ88234.1"/>
    <property type="molecule type" value="Genomic_DNA"/>
</dbReference>
<name>A0A1Y1IB88_KLENI</name>
<evidence type="ECO:0000313" key="3">
    <source>
        <dbReference type="Proteomes" id="UP000054558"/>
    </source>
</evidence>
<organism evidence="2 3">
    <name type="scientific">Klebsormidium nitens</name>
    <name type="common">Green alga</name>
    <name type="synonym">Ulothrix nitens</name>
    <dbReference type="NCBI Taxonomy" id="105231"/>
    <lineage>
        <taxon>Eukaryota</taxon>
        <taxon>Viridiplantae</taxon>
        <taxon>Streptophyta</taxon>
        <taxon>Klebsormidiophyceae</taxon>
        <taxon>Klebsormidiales</taxon>
        <taxon>Klebsormidiaceae</taxon>
        <taxon>Klebsormidium</taxon>
    </lineage>
</organism>
<feature type="region of interest" description="Disordered" evidence="1">
    <location>
        <begin position="1"/>
        <end position="28"/>
    </location>
</feature>
<accession>A0A1Y1IB88</accession>
<protein>
    <submittedName>
        <fullName evidence="2">Uncharacterized protein</fullName>
    </submittedName>
</protein>
<keyword evidence="3" id="KW-1185">Reference proteome</keyword>
<gene>
    <name evidence="2" type="ORF">KFL_004120010</name>
</gene>
<reference evidence="2 3" key="1">
    <citation type="journal article" date="2014" name="Nat. Commun.">
        <title>Klebsormidium flaccidum genome reveals primary factors for plant terrestrial adaptation.</title>
        <authorList>
            <person name="Hori K."/>
            <person name="Maruyama F."/>
            <person name="Fujisawa T."/>
            <person name="Togashi T."/>
            <person name="Yamamoto N."/>
            <person name="Seo M."/>
            <person name="Sato S."/>
            <person name="Yamada T."/>
            <person name="Mori H."/>
            <person name="Tajima N."/>
            <person name="Moriyama T."/>
            <person name="Ikeuchi M."/>
            <person name="Watanabe M."/>
            <person name="Wada H."/>
            <person name="Kobayashi K."/>
            <person name="Saito M."/>
            <person name="Masuda T."/>
            <person name="Sasaki-Sekimoto Y."/>
            <person name="Mashiguchi K."/>
            <person name="Awai K."/>
            <person name="Shimojima M."/>
            <person name="Masuda S."/>
            <person name="Iwai M."/>
            <person name="Nobusawa T."/>
            <person name="Narise T."/>
            <person name="Kondo S."/>
            <person name="Saito H."/>
            <person name="Sato R."/>
            <person name="Murakawa M."/>
            <person name="Ihara Y."/>
            <person name="Oshima-Yamada Y."/>
            <person name="Ohtaka K."/>
            <person name="Satoh M."/>
            <person name="Sonobe K."/>
            <person name="Ishii M."/>
            <person name="Ohtani R."/>
            <person name="Kanamori-Sato M."/>
            <person name="Honoki R."/>
            <person name="Miyazaki D."/>
            <person name="Mochizuki H."/>
            <person name="Umetsu J."/>
            <person name="Higashi K."/>
            <person name="Shibata D."/>
            <person name="Kamiya Y."/>
            <person name="Sato N."/>
            <person name="Nakamura Y."/>
            <person name="Tabata S."/>
            <person name="Ida S."/>
            <person name="Kurokawa K."/>
            <person name="Ohta H."/>
        </authorList>
    </citation>
    <scope>NUCLEOTIDE SEQUENCE [LARGE SCALE GENOMIC DNA]</scope>
    <source>
        <strain evidence="2 3">NIES-2285</strain>
    </source>
</reference>